<dbReference type="OrthoDB" id="9014at2157"/>
<dbReference type="PANTHER" id="PTHR31118">
    <property type="entry name" value="CYCLASE-LIKE PROTEIN 2"/>
    <property type="match status" value="1"/>
</dbReference>
<proteinExistence type="predicted"/>
<dbReference type="Proteomes" id="UP000509626">
    <property type="component" value="Chromosome"/>
</dbReference>
<protein>
    <submittedName>
        <fullName evidence="2">Cyclase family protein</fullName>
    </submittedName>
</protein>
<dbReference type="InterPro" id="IPR037175">
    <property type="entry name" value="KFase_sf"/>
</dbReference>
<organism evidence="2 3">
    <name type="scientific">Halorarum salinum</name>
    <dbReference type="NCBI Taxonomy" id="2743089"/>
    <lineage>
        <taxon>Archaea</taxon>
        <taxon>Methanobacteriati</taxon>
        <taxon>Methanobacteriota</taxon>
        <taxon>Stenosarchaea group</taxon>
        <taxon>Halobacteria</taxon>
        <taxon>Halobacteriales</taxon>
        <taxon>Haloferacaceae</taxon>
        <taxon>Halorarum</taxon>
    </lineage>
</organism>
<name>A0A7D5Q7T3_9EURY</name>
<gene>
    <name evidence="2" type="ORF">HUG12_00365</name>
</gene>
<dbReference type="Gene3D" id="3.50.30.50">
    <property type="entry name" value="Putative cyclase"/>
    <property type="match status" value="1"/>
</dbReference>
<sequence length="216" mass="24587">MWIDLSQPFSEDMPHPASMPSPEFSPVRDVDDDGINVQKYQLITHVGTHVDAPYHFIPDGKKIDEISLEKMNGQAIVIDIPKRSPEEITVDDVKSKDAEIRENDIVILNTGWHSKYGDEDYEPHPWLNTEVAEWFVEKKINMLCMDVLTPDLPWSLREEGWNEFPVHQTLLENEVLIAENLGNLDEVGDERIELFGSPIEIQGGDGSPARFVARRG</sequence>
<evidence type="ECO:0000256" key="1">
    <source>
        <dbReference type="SAM" id="MobiDB-lite"/>
    </source>
</evidence>
<dbReference type="RefSeq" id="WP_179266882.1">
    <property type="nucleotide sequence ID" value="NZ_CP058579.1"/>
</dbReference>
<keyword evidence="3" id="KW-1185">Reference proteome</keyword>
<accession>A0A7D5Q7T3</accession>
<dbReference type="EMBL" id="CP058579">
    <property type="protein sequence ID" value="QLG60296.1"/>
    <property type="molecule type" value="Genomic_DNA"/>
</dbReference>
<evidence type="ECO:0000313" key="2">
    <source>
        <dbReference type="EMBL" id="QLG60296.1"/>
    </source>
</evidence>
<dbReference type="PANTHER" id="PTHR31118:SF12">
    <property type="entry name" value="CYCLASE-LIKE PROTEIN 2"/>
    <property type="match status" value="1"/>
</dbReference>
<feature type="region of interest" description="Disordered" evidence="1">
    <location>
        <begin position="1"/>
        <end position="24"/>
    </location>
</feature>
<dbReference type="Pfam" id="PF04199">
    <property type="entry name" value="Cyclase"/>
    <property type="match status" value="1"/>
</dbReference>
<dbReference type="KEGG" id="halu:HUG12_00365"/>
<reference evidence="2 3" key="1">
    <citation type="submission" date="2020-06" db="EMBL/GenBank/DDBJ databases">
        <title>NJ-3-1, isolated from saline soil.</title>
        <authorList>
            <person name="Cui H.L."/>
            <person name="Shi X."/>
        </authorList>
    </citation>
    <scope>NUCLEOTIDE SEQUENCE [LARGE SCALE GENOMIC DNA]</scope>
    <source>
        <strain evidence="2 3">NJ-3-1</strain>
    </source>
</reference>
<dbReference type="GO" id="GO:0019441">
    <property type="term" value="P:L-tryptophan catabolic process to kynurenine"/>
    <property type="evidence" value="ECO:0007669"/>
    <property type="project" value="InterPro"/>
</dbReference>
<dbReference type="SUPFAM" id="SSF102198">
    <property type="entry name" value="Putative cyclase"/>
    <property type="match status" value="1"/>
</dbReference>
<dbReference type="GO" id="GO:0004061">
    <property type="term" value="F:arylformamidase activity"/>
    <property type="evidence" value="ECO:0007669"/>
    <property type="project" value="InterPro"/>
</dbReference>
<evidence type="ECO:0000313" key="3">
    <source>
        <dbReference type="Proteomes" id="UP000509626"/>
    </source>
</evidence>
<dbReference type="InterPro" id="IPR007325">
    <property type="entry name" value="KFase/CYL"/>
</dbReference>
<dbReference type="GeneID" id="56035866"/>
<dbReference type="AlphaFoldDB" id="A0A7D5Q7T3"/>